<dbReference type="NCBIfam" id="TIGR01587">
    <property type="entry name" value="cas3_core"/>
    <property type="match status" value="1"/>
</dbReference>
<accession>A0A562WQW3</accession>
<dbReference type="Gene3D" id="1.10.3210.30">
    <property type="match status" value="1"/>
</dbReference>
<dbReference type="NCBIfam" id="TIGR01596">
    <property type="entry name" value="cas3_HD"/>
    <property type="match status" value="1"/>
</dbReference>
<dbReference type="GO" id="GO:0016887">
    <property type="term" value="F:ATP hydrolysis activity"/>
    <property type="evidence" value="ECO:0007669"/>
    <property type="project" value="TreeGrafter"/>
</dbReference>
<dbReference type="CDD" id="cd09641">
    <property type="entry name" value="Cas3''_I"/>
    <property type="match status" value="1"/>
</dbReference>
<dbReference type="GO" id="GO:0003677">
    <property type="term" value="F:DNA binding"/>
    <property type="evidence" value="ECO:0007669"/>
    <property type="project" value="TreeGrafter"/>
</dbReference>
<dbReference type="Pfam" id="PF22590">
    <property type="entry name" value="Cas3-like_C_2"/>
    <property type="match status" value="1"/>
</dbReference>
<dbReference type="SMART" id="SM00487">
    <property type="entry name" value="DEXDc"/>
    <property type="match status" value="1"/>
</dbReference>
<evidence type="ECO:0000259" key="10">
    <source>
        <dbReference type="PROSITE" id="PS51192"/>
    </source>
</evidence>
<dbReference type="InterPro" id="IPR006474">
    <property type="entry name" value="Helicase_Cas3_CRISPR-ass_core"/>
</dbReference>
<keyword evidence="13" id="KW-1185">Reference proteome</keyword>
<organism evidence="12 13">
    <name type="scientific">Geobacter argillaceus</name>
    <dbReference type="NCBI Taxonomy" id="345631"/>
    <lineage>
        <taxon>Bacteria</taxon>
        <taxon>Pseudomonadati</taxon>
        <taxon>Thermodesulfobacteriota</taxon>
        <taxon>Desulfuromonadia</taxon>
        <taxon>Geobacterales</taxon>
        <taxon>Geobacteraceae</taxon>
        <taxon>Geobacter</taxon>
    </lineage>
</organism>
<evidence type="ECO:0000256" key="6">
    <source>
        <dbReference type="ARBA" id="ARBA00022801"/>
    </source>
</evidence>
<evidence type="ECO:0000313" key="12">
    <source>
        <dbReference type="EMBL" id="TWJ32740.1"/>
    </source>
</evidence>
<comment type="similarity">
    <text evidence="1">In the N-terminal section; belongs to the CRISPR-associated nuclease Cas3-HD family.</text>
</comment>
<keyword evidence="3" id="KW-0540">Nuclease</keyword>
<reference evidence="12 13" key="1">
    <citation type="submission" date="2019-07" db="EMBL/GenBank/DDBJ databases">
        <title>Genomic Encyclopedia of Archaeal and Bacterial Type Strains, Phase II (KMG-II): from individual species to whole genera.</title>
        <authorList>
            <person name="Goeker M."/>
        </authorList>
    </citation>
    <scope>NUCLEOTIDE SEQUENCE [LARGE SCALE GENOMIC DNA]</scope>
    <source>
        <strain evidence="12 13">ATCC BAA-1139</strain>
    </source>
</reference>
<dbReference type="SUPFAM" id="SSF109604">
    <property type="entry name" value="HD-domain/PDEase-like"/>
    <property type="match status" value="1"/>
</dbReference>
<sequence length="732" mass="81697">MCSPDCGGMMDKQIAHLSEEGRVHGLEEHLRGTAELAAGFAAEFGCAEWGRLAAIWHDLGKYSAEFQQYIRAAGGRTDHSSVGAQYSIAQLGKMGRVLAYLIAGHHAGLPDWMSDEEAGAALAQRLARTELLERLQNVAVPYGVLRQTLPTERPKPPVTELAASLWIRMLFSCLVDADFLDTEAFFDEQQTTVRSGFPGIDELLPLFDSFMKTKEAVAPTTPVNTRRKAILHHCIDAAVLPAGFFSLTVPTGGGKTLSSLAFALHHTSVHGKRRIIYVIPYTSIIEQTADQFRQIFGDAVVEHHSNVACQDNEEESSRLRLAAENWDAPLIVTTTVQFFESLFASRTSRCRKLHNIVNSVVILDEAQLLPPDFLTPILEALKELQKNYGVTVLFCTATQPALGPHRSGDFDFKGIPGITEIMPDPQGLQTALQRTSIHPLRNFAPISWEELTGELIQHDSALCIVNRRNDARTLWEMMPEGTIHLSALMCGAHRAERIREIKARLRSGRPTRVISTQLVEAGVDVDFPVVYRAAAGLDSIAQAAGRCNREGLRERGDVFVFMPPSRIPAGHLRQAAEIGMRLLADSDGDPLAVQQFEAFFREFYWMQGSRLDKENIMGLLRNDPELRFSFRSAARKFQLIDETAQAPVIVQFENDELLALLEHQGPERWLLRKLQRSVVNLPRWLHRRLVSEGAIREPHPGIFVQGHGALYHRELGFCPDKSIVYEPDELMC</sequence>
<keyword evidence="5" id="KW-0547">Nucleotide-binding</keyword>
<evidence type="ECO:0000313" key="13">
    <source>
        <dbReference type="Proteomes" id="UP000319449"/>
    </source>
</evidence>
<dbReference type="InterPro" id="IPR006483">
    <property type="entry name" value="CRISPR-assoc_Cas3_HD"/>
</dbReference>
<dbReference type="InterPro" id="IPR027417">
    <property type="entry name" value="P-loop_NTPase"/>
</dbReference>
<dbReference type="InterPro" id="IPR006674">
    <property type="entry name" value="HD_domain"/>
</dbReference>
<evidence type="ECO:0000256" key="7">
    <source>
        <dbReference type="ARBA" id="ARBA00022806"/>
    </source>
</evidence>
<dbReference type="InterPro" id="IPR054712">
    <property type="entry name" value="Cas3-like_dom"/>
</dbReference>
<evidence type="ECO:0000256" key="4">
    <source>
        <dbReference type="ARBA" id="ARBA00022723"/>
    </source>
</evidence>
<keyword evidence="8" id="KW-0067">ATP-binding</keyword>
<keyword evidence="9" id="KW-0051">Antiviral defense</keyword>
<dbReference type="PROSITE" id="PS51643">
    <property type="entry name" value="HD_CAS3"/>
    <property type="match status" value="1"/>
</dbReference>
<dbReference type="Proteomes" id="UP000319449">
    <property type="component" value="Unassembled WGS sequence"/>
</dbReference>
<dbReference type="AlphaFoldDB" id="A0A562WQW3"/>
<dbReference type="PANTHER" id="PTHR47962:SF5">
    <property type="entry name" value="ATP-DEPENDENT HELICASE LHR-RELATED"/>
    <property type="match status" value="1"/>
</dbReference>
<dbReference type="GO" id="GO:0004386">
    <property type="term" value="F:helicase activity"/>
    <property type="evidence" value="ECO:0007669"/>
    <property type="project" value="UniProtKB-KW"/>
</dbReference>
<name>A0A562WQW3_9BACT</name>
<evidence type="ECO:0000256" key="2">
    <source>
        <dbReference type="ARBA" id="ARBA00009046"/>
    </source>
</evidence>
<feature type="domain" description="HD Cas3-type" evidence="11">
    <location>
        <begin position="19"/>
        <end position="180"/>
    </location>
</feature>
<dbReference type="InterPro" id="IPR014001">
    <property type="entry name" value="Helicase_ATP-bd"/>
</dbReference>
<evidence type="ECO:0000256" key="1">
    <source>
        <dbReference type="ARBA" id="ARBA00006847"/>
    </source>
</evidence>
<dbReference type="GO" id="GO:0051607">
    <property type="term" value="P:defense response to virus"/>
    <property type="evidence" value="ECO:0007669"/>
    <property type="project" value="UniProtKB-KW"/>
</dbReference>
<evidence type="ECO:0000256" key="3">
    <source>
        <dbReference type="ARBA" id="ARBA00022722"/>
    </source>
</evidence>
<proteinExistence type="inferred from homology"/>
<evidence type="ECO:0000256" key="8">
    <source>
        <dbReference type="ARBA" id="ARBA00022840"/>
    </source>
</evidence>
<dbReference type="GO" id="GO:0046872">
    <property type="term" value="F:metal ion binding"/>
    <property type="evidence" value="ECO:0007669"/>
    <property type="project" value="UniProtKB-KW"/>
</dbReference>
<evidence type="ECO:0000256" key="9">
    <source>
        <dbReference type="ARBA" id="ARBA00023118"/>
    </source>
</evidence>
<dbReference type="Gene3D" id="3.40.50.300">
    <property type="entry name" value="P-loop containing nucleotide triphosphate hydrolases"/>
    <property type="match status" value="2"/>
</dbReference>
<dbReference type="InterPro" id="IPR011545">
    <property type="entry name" value="DEAD/DEAH_box_helicase_dom"/>
</dbReference>
<keyword evidence="7" id="KW-0347">Helicase</keyword>
<evidence type="ECO:0000256" key="5">
    <source>
        <dbReference type="ARBA" id="ARBA00022741"/>
    </source>
</evidence>
<dbReference type="SUPFAM" id="SSF52540">
    <property type="entry name" value="P-loop containing nucleoside triphosphate hydrolases"/>
    <property type="match status" value="1"/>
</dbReference>
<comment type="similarity">
    <text evidence="2">In the central section; belongs to the CRISPR-associated helicase Cas3 family.</text>
</comment>
<dbReference type="GO" id="GO:0004518">
    <property type="term" value="F:nuclease activity"/>
    <property type="evidence" value="ECO:0007669"/>
    <property type="project" value="UniProtKB-KW"/>
</dbReference>
<dbReference type="CDD" id="cd17930">
    <property type="entry name" value="DEXHc_cas3"/>
    <property type="match status" value="1"/>
</dbReference>
<dbReference type="EMBL" id="VLLN01000003">
    <property type="protein sequence ID" value="TWJ32740.1"/>
    <property type="molecule type" value="Genomic_DNA"/>
</dbReference>
<dbReference type="PANTHER" id="PTHR47962">
    <property type="entry name" value="ATP-DEPENDENT HELICASE LHR-RELATED-RELATED"/>
    <property type="match status" value="1"/>
</dbReference>
<comment type="caution">
    <text evidence="12">The sequence shown here is derived from an EMBL/GenBank/DDBJ whole genome shotgun (WGS) entry which is preliminary data.</text>
</comment>
<dbReference type="InterPro" id="IPR052511">
    <property type="entry name" value="ATP-dep_Helicase"/>
</dbReference>
<dbReference type="GO" id="GO:0005524">
    <property type="term" value="F:ATP binding"/>
    <property type="evidence" value="ECO:0007669"/>
    <property type="project" value="UniProtKB-KW"/>
</dbReference>
<protein>
    <submittedName>
        <fullName evidence="12">CRISPR-associated Cas3 family helicase</fullName>
    </submittedName>
</protein>
<gene>
    <name evidence="12" type="ORF">JN12_00717</name>
</gene>
<dbReference type="InterPro" id="IPR038257">
    <property type="entry name" value="CRISPR-assoc_Cas3_HD_sf"/>
</dbReference>
<keyword evidence="4" id="KW-0479">Metal-binding</keyword>
<dbReference type="Pfam" id="PF01966">
    <property type="entry name" value="HD"/>
    <property type="match status" value="1"/>
</dbReference>
<feature type="domain" description="Helicase ATP-binding" evidence="10">
    <location>
        <begin position="236"/>
        <end position="417"/>
    </location>
</feature>
<evidence type="ECO:0000259" key="11">
    <source>
        <dbReference type="PROSITE" id="PS51643"/>
    </source>
</evidence>
<dbReference type="Pfam" id="PF00270">
    <property type="entry name" value="DEAD"/>
    <property type="match status" value="1"/>
</dbReference>
<keyword evidence="6" id="KW-0378">Hydrolase</keyword>
<dbReference type="PROSITE" id="PS51192">
    <property type="entry name" value="HELICASE_ATP_BIND_1"/>
    <property type="match status" value="1"/>
</dbReference>